<protein>
    <submittedName>
        <fullName evidence="1">Uncharacterized protein</fullName>
    </submittedName>
</protein>
<dbReference type="AlphaFoldDB" id="A0A8T1XUC3"/>
<comment type="caution">
    <text evidence="1">The sequence shown here is derived from an EMBL/GenBank/DDBJ whole genome shotgun (WGS) entry which is preliminary data.</text>
</comment>
<reference evidence="1 2" key="1">
    <citation type="submission" date="2020-12" db="EMBL/GenBank/DDBJ databases">
        <title>Concerted genomic and epigenomic changes stabilize Arabidopsis allopolyploids.</title>
        <authorList>
            <person name="Chen Z."/>
        </authorList>
    </citation>
    <scope>NUCLEOTIDE SEQUENCE [LARGE SCALE GENOMIC DNA]</scope>
    <source>
        <strain evidence="1">As9502</strain>
        <tissue evidence="1">Leaf</tissue>
    </source>
</reference>
<proteinExistence type="predicted"/>
<evidence type="ECO:0000313" key="2">
    <source>
        <dbReference type="Proteomes" id="UP000694251"/>
    </source>
</evidence>
<evidence type="ECO:0000313" key="1">
    <source>
        <dbReference type="EMBL" id="KAG7538319.1"/>
    </source>
</evidence>
<organism evidence="1 2">
    <name type="scientific">Arabidopsis suecica</name>
    <name type="common">Swedish thale-cress</name>
    <name type="synonym">Cardaminopsis suecica</name>
    <dbReference type="NCBI Taxonomy" id="45249"/>
    <lineage>
        <taxon>Eukaryota</taxon>
        <taxon>Viridiplantae</taxon>
        <taxon>Streptophyta</taxon>
        <taxon>Embryophyta</taxon>
        <taxon>Tracheophyta</taxon>
        <taxon>Spermatophyta</taxon>
        <taxon>Magnoliopsida</taxon>
        <taxon>eudicotyledons</taxon>
        <taxon>Gunneridae</taxon>
        <taxon>Pentapetalae</taxon>
        <taxon>rosids</taxon>
        <taxon>malvids</taxon>
        <taxon>Brassicales</taxon>
        <taxon>Brassicaceae</taxon>
        <taxon>Camelineae</taxon>
        <taxon>Arabidopsis</taxon>
    </lineage>
</organism>
<sequence>MVRFLSLSLHFRIGCDWIASLRLLSRRSMTHRLRRIRKFLMRFSFGLFLSGYEVLVTWFRELISHHDRRRQLLSMGWPWAALVNLFRRCLKRKGHVLCLGHVVSLRV</sequence>
<name>A0A8T1XUC3_ARASU</name>
<dbReference type="Proteomes" id="UP000694251">
    <property type="component" value="Chromosome 13"/>
</dbReference>
<dbReference type="EMBL" id="JAEFBJ010000013">
    <property type="protein sequence ID" value="KAG7538319.1"/>
    <property type="molecule type" value="Genomic_DNA"/>
</dbReference>
<gene>
    <name evidence="1" type="ORF">ISN44_As13g021080</name>
</gene>
<accession>A0A8T1XUC3</accession>
<keyword evidence="2" id="KW-1185">Reference proteome</keyword>